<dbReference type="GO" id="GO:0005634">
    <property type="term" value="C:nucleus"/>
    <property type="evidence" value="ECO:0007669"/>
    <property type="project" value="UniProtKB-SubCell"/>
</dbReference>
<keyword evidence="4" id="KW-1185">Reference proteome</keyword>
<dbReference type="SUPFAM" id="SSF46689">
    <property type="entry name" value="Homeodomain-like"/>
    <property type="match status" value="1"/>
</dbReference>
<dbReference type="EMBL" id="CAKOFQ010007043">
    <property type="protein sequence ID" value="CAH1988343.1"/>
    <property type="molecule type" value="Genomic_DNA"/>
</dbReference>
<evidence type="ECO:0000313" key="3">
    <source>
        <dbReference type="EMBL" id="CAH1988343.1"/>
    </source>
</evidence>
<dbReference type="InterPro" id="IPR009057">
    <property type="entry name" value="Homeodomain-like_sf"/>
</dbReference>
<dbReference type="OrthoDB" id="6759966at2759"/>
<proteinExistence type="predicted"/>
<organism evidence="3 4">
    <name type="scientific">Acanthoscelides obtectus</name>
    <name type="common">Bean weevil</name>
    <name type="synonym">Bruchus obtectus</name>
    <dbReference type="NCBI Taxonomy" id="200917"/>
    <lineage>
        <taxon>Eukaryota</taxon>
        <taxon>Metazoa</taxon>
        <taxon>Ecdysozoa</taxon>
        <taxon>Arthropoda</taxon>
        <taxon>Hexapoda</taxon>
        <taxon>Insecta</taxon>
        <taxon>Pterygota</taxon>
        <taxon>Neoptera</taxon>
        <taxon>Endopterygota</taxon>
        <taxon>Coleoptera</taxon>
        <taxon>Polyphaga</taxon>
        <taxon>Cucujiformia</taxon>
        <taxon>Chrysomeloidea</taxon>
        <taxon>Chrysomelidae</taxon>
        <taxon>Bruchinae</taxon>
        <taxon>Bruchini</taxon>
        <taxon>Acanthoscelides</taxon>
    </lineage>
</organism>
<dbReference type="Pfam" id="PF05225">
    <property type="entry name" value="HTH_psq"/>
    <property type="match status" value="1"/>
</dbReference>
<evidence type="ECO:0000256" key="1">
    <source>
        <dbReference type="ARBA" id="ARBA00004123"/>
    </source>
</evidence>
<dbReference type="AlphaFoldDB" id="A0A9P0PL63"/>
<dbReference type="Gene3D" id="1.10.10.60">
    <property type="entry name" value="Homeodomain-like"/>
    <property type="match status" value="1"/>
</dbReference>
<comment type="caution">
    <text evidence="3">The sequence shown here is derived from an EMBL/GenBank/DDBJ whole genome shotgun (WGS) entry which is preliminary data.</text>
</comment>
<dbReference type="GO" id="GO:0003677">
    <property type="term" value="F:DNA binding"/>
    <property type="evidence" value="ECO:0007669"/>
    <property type="project" value="InterPro"/>
</dbReference>
<dbReference type="Proteomes" id="UP001152888">
    <property type="component" value="Unassembled WGS sequence"/>
</dbReference>
<protein>
    <recommendedName>
        <fullName evidence="2">HTH psq-type domain-containing protein</fullName>
    </recommendedName>
</protein>
<evidence type="ECO:0000259" key="2">
    <source>
        <dbReference type="Pfam" id="PF05225"/>
    </source>
</evidence>
<reference evidence="3" key="1">
    <citation type="submission" date="2022-03" db="EMBL/GenBank/DDBJ databases">
        <authorList>
            <person name="Sayadi A."/>
        </authorList>
    </citation>
    <scope>NUCLEOTIDE SEQUENCE</scope>
</reference>
<evidence type="ECO:0000313" key="4">
    <source>
        <dbReference type="Proteomes" id="UP001152888"/>
    </source>
</evidence>
<dbReference type="InterPro" id="IPR007889">
    <property type="entry name" value="HTH_Psq"/>
</dbReference>
<accession>A0A9P0PL63</accession>
<name>A0A9P0PL63_ACAOB</name>
<comment type="subcellular location">
    <subcellularLocation>
        <location evidence="1">Nucleus</location>
    </subcellularLocation>
</comment>
<feature type="domain" description="HTH psq-type" evidence="2">
    <location>
        <begin position="20"/>
        <end position="56"/>
    </location>
</feature>
<sequence length="68" mass="7750">MPKSRKEKKENGRKLWEKGSMEEAVAAVRDGRMGYLKAAKQFNVPRSTLFRLCKQHGEPVTVCDTRLG</sequence>
<gene>
    <name evidence="3" type="ORF">ACAOBT_LOCUS18419</name>
</gene>